<dbReference type="GO" id="GO:0050661">
    <property type="term" value="F:NADP binding"/>
    <property type="evidence" value="ECO:0007669"/>
    <property type="project" value="InterPro"/>
</dbReference>
<evidence type="ECO:0000256" key="4">
    <source>
        <dbReference type="ARBA" id="ARBA00022857"/>
    </source>
</evidence>
<dbReference type="Gene3D" id="3.20.20.70">
    <property type="entry name" value="Aldolase class I"/>
    <property type="match status" value="1"/>
</dbReference>
<keyword evidence="5" id="KW-0560">Oxidoreductase</keyword>
<reference evidence="7" key="1">
    <citation type="journal article" date="2023" name="Mol. Phylogenet. Evol.">
        <title>Genome-scale phylogeny and comparative genomics of the fungal order Sordariales.</title>
        <authorList>
            <person name="Hensen N."/>
            <person name="Bonometti L."/>
            <person name="Westerberg I."/>
            <person name="Brannstrom I.O."/>
            <person name="Guillou S."/>
            <person name="Cros-Aarteil S."/>
            <person name="Calhoun S."/>
            <person name="Haridas S."/>
            <person name="Kuo A."/>
            <person name="Mondo S."/>
            <person name="Pangilinan J."/>
            <person name="Riley R."/>
            <person name="LaButti K."/>
            <person name="Andreopoulos B."/>
            <person name="Lipzen A."/>
            <person name="Chen C."/>
            <person name="Yan M."/>
            <person name="Daum C."/>
            <person name="Ng V."/>
            <person name="Clum A."/>
            <person name="Steindorff A."/>
            <person name="Ohm R.A."/>
            <person name="Martin F."/>
            <person name="Silar P."/>
            <person name="Natvig D.O."/>
            <person name="Lalanne C."/>
            <person name="Gautier V."/>
            <person name="Ament-Velasquez S.L."/>
            <person name="Kruys A."/>
            <person name="Hutchinson M.I."/>
            <person name="Powell A.J."/>
            <person name="Barry K."/>
            <person name="Miller A.N."/>
            <person name="Grigoriev I.V."/>
            <person name="Debuchy R."/>
            <person name="Gladieux P."/>
            <person name="Hiltunen Thoren M."/>
            <person name="Johannesson H."/>
        </authorList>
    </citation>
    <scope>NUCLEOTIDE SEQUENCE</scope>
    <source>
        <strain evidence="7">SMH4131-1</strain>
    </source>
</reference>
<dbReference type="PANTHER" id="PTHR43303:SF4">
    <property type="entry name" value="NADPH DEHYDROGENASE C23G7.10C-RELATED"/>
    <property type="match status" value="1"/>
</dbReference>
<evidence type="ECO:0000256" key="3">
    <source>
        <dbReference type="ARBA" id="ARBA00022643"/>
    </source>
</evidence>
<evidence type="ECO:0000256" key="5">
    <source>
        <dbReference type="ARBA" id="ARBA00023002"/>
    </source>
</evidence>
<dbReference type="InterPro" id="IPR001155">
    <property type="entry name" value="OxRdtase_FMN_N"/>
</dbReference>
<reference evidence="7" key="2">
    <citation type="submission" date="2023-06" db="EMBL/GenBank/DDBJ databases">
        <authorList>
            <consortium name="Lawrence Berkeley National Laboratory"/>
            <person name="Haridas S."/>
            <person name="Hensen N."/>
            <person name="Bonometti L."/>
            <person name="Westerberg I."/>
            <person name="Brannstrom I.O."/>
            <person name="Guillou S."/>
            <person name="Cros-Aarteil S."/>
            <person name="Calhoun S."/>
            <person name="Kuo A."/>
            <person name="Mondo S."/>
            <person name="Pangilinan J."/>
            <person name="Riley R."/>
            <person name="Labutti K."/>
            <person name="Andreopoulos B."/>
            <person name="Lipzen A."/>
            <person name="Chen C."/>
            <person name="Yanf M."/>
            <person name="Daum C."/>
            <person name="Ng V."/>
            <person name="Clum A."/>
            <person name="Steindorff A."/>
            <person name="Ohm R."/>
            <person name="Martin F."/>
            <person name="Silar P."/>
            <person name="Natvig D."/>
            <person name="Lalanne C."/>
            <person name="Gautier V."/>
            <person name="Ament-Velasquez S.L."/>
            <person name="Kruys A."/>
            <person name="Hutchinson M.I."/>
            <person name="Powell A.J."/>
            <person name="Barry K."/>
            <person name="Miller A.N."/>
            <person name="Grigoriev I.V."/>
            <person name="Debuchy R."/>
            <person name="Gladieux P."/>
            <person name="Thoren M.H."/>
            <person name="Johannesson H."/>
        </authorList>
    </citation>
    <scope>NUCLEOTIDE SEQUENCE</scope>
    <source>
        <strain evidence="7">SMH4131-1</strain>
    </source>
</reference>
<name>A0AAE0M529_9PEZI</name>
<evidence type="ECO:0000259" key="6">
    <source>
        <dbReference type="Pfam" id="PF00724"/>
    </source>
</evidence>
<organism evidence="7 8">
    <name type="scientific">Cercophora scortea</name>
    <dbReference type="NCBI Taxonomy" id="314031"/>
    <lineage>
        <taxon>Eukaryota</taxon>
        <taxon>Fungi</taxon>
        <taxon>Dikarya</taxon>
        <taxon>Ascomycota</taxon>
        <taxon>Pezizomycotina</taxon>
        <taxon>Sordariomycetes</taxon>
        <taxon>Sordariomycetidae</taxon>
        <taxon>Sordariales</taxon>
        <taxon>Lasiosphaeriaceae</taxon>
        <taxon>Cercophora</taxon>
    </lineage>
</organism>
<comment type="cofactor">
    <cofactor evidence="1">
        <name>FMN</name>
        <dbReference type="ChEBI" id="CHEBI:58210"/>
    </cofactor>
</comment>
<sequence length="485" mass="52076">MSTYIPLIPTARTGFLNVQSHSLAKHHLLHPFTYLSPQTIMYSSFIGTRAKDPHHGLVNGDTPKDIYNEAAEGVSFFTPAQNPPAGTAADPQPNGQPIPKLFTPLKIRGIEFPNRIFVSPMCQYSAHEGFAGPWHTAHLGGIVQRGPGLTMVEATAVQARGRITPEDLGIWLDAHIPALKQNVDFAHSQGQKMGIQLAHAGRKASTVAPWLHRGAIATKTVGGWPDDVLGPSTTPYNADHASPKEMTRAEIDQLKADFVSATRRAVIAGFDVIELHNAHGYMLHSFLSPASNQRTDAYGGSFDNRVRLTLEIVELMRAVMPEDRALFVRISATDWLEDAEGYTGPSWTVDDSCKLAVLLAARGVDLLDVSSGGNHPAQKVKGGPGYQAGFAKKIKKAVGGDGSGMLVSAVGSITGGKQAQEIVEGGKDGEDEPLDVVMAGRAFQKNPALVWSWAEELDVGVYTANQIGWGFGGRVTKVRKMGSIP</sequence>
<evidence type="ECO:0000256" key="1">
    <source>
        <dbReference type="ARBA" id="ARBA00001917"/>
    </source>
</evidence>
<evidence type="ECO:0000313" key="7">
    <source>
        <dbReference type="EMBL" id="KAK3319562.1"/>
    </source>
</evidence>
<evidence type="ECO:0000313" key="8">
    <source>
        <dbReference type="Proteomes" id="UP001286456"/>
    </source>
</evidence>
<dbReference type="SUPFAM" id="SSF51395">
    <property type="entry name" value="FMN-linked oxidoreductases"/>
    <property type="match status" value="1"/>
</dbReference>
<feature type="domain" description="NADH:flavin oxidoreductase/NADH oxidase N-terminal" evidence="6">
    <location>
        <begin position="100"/>
        <end position="452"/>
    </location>
</feature>
<gene>
    <name evidence="7" type="ORF">B0T19DRAFT_432657</name>
</gene>
<dbReference type="PANTHER" id="PTHR43303">
    <property type="entry name" value="NADPH DEHYDROGENASE C23G7.10C-RELATED"/>
    <property type="match status" value="1"/>
</dbReference>
<dbReference type="AlphaFoldDB" id="A0AAE0M529"/>
<keyword evidence="4" id="KW-0521">NADP</keyword>
<evidence type="ECO:0000256" key="2">
    <source>
        <dbReference type="ARBA" id="ARBA00022630"/>
    </source>
</evidence>
<dbReference type="InterPro" id="IPR013785">
    <property type="entry name" value="Aldolase_TIM"/>
</dbReference>
<keyword evidence="3" id="KW-0288">FMN</keyword>
<proteinExistence type="predicted"/>
<dbReference type="Pfam" id="PF00724">
    <property type="entry name" value="Oxidored_FMN"/>
    <property type="match status" value="1"/>
</dbReference>
<keyword evidence="8" id="KW-1185">Reference proteome</keyword>
<dbReference type="Proteomes" id="UP001286456">
    <property type="component" value="Unassembled WGS sequence"/>
</dbReference>
<comment type="caution">
    <text evidence="7">The sequence shown here is derived from an EMBL/GenBank/DDBJ whole genome shotgun (WGS) entry which is preliminary data.</text>
</comment>
<dbReference type="GO" id="GO:0010181">
    <property type="term" value="F:FMN binding"/>
    <property type="evidence" value="ECO:0007669"/>
    <property type="project" value="InterPro"/>
</dbReference>
<dbReference type="InterPro" id="IPR044152">
    <property type="entry name" value="YqjM-like"/>
</dbReference>
<accession>A0AAE0M529</accession>
<keyword evidence="2" id="KW-0285">Flavoprotein</keyword>
<dbReference type="CDD" id="cd02932">
    <property type="entry name" value="OYE_YqiM_FMN"/>
    <property type="match status" value="1"/>
</dbReference>
<protein>
    <recommendedName>
        <fullName evidence="6">NADH:flavin oxidoreductase/NADH oxidase N-terminal domain-containing protein</fullName>
    </recommendedName>
</protein>
<dbReference type="GO" id="GO:0003959">
    <property type="term" value="F:NADPH dehydrogenase activity"/>
    <property type="evidence" value="ECO:0007669"/>
    <property type="project" value="InterPro"/>
</dbReference>
<dbReference type="EMBL" id="JAUEPO010000006">
    <property type="protein sequence ID" value="KAK3319562.1"/>
    <property type="molecule type" value="Genomic_DNA"/>
</dbReference>